<keyword evidence="3 9" id="KW-0812">Transmembrane</keyword>
<evidence type="ECO:0000256" key="7">
    <source>
        <dbReference type="ARBA" id="ARBA00023136"/>
    </source>
</evidence>
<evidence type="ECO:0000256" key="3">
    <source>
        <dbReference type="ARBA" id="ARBA00022692"/>
    </source>
</evidence>
<accession>A0AAV3NRQ7</accession>
<feature type="transmembrane region" description="Helical" evidence="9">
    <location>
        <begin position="304"/>
        <end position="323"/>
    </location>
</feature>
<evidence type="ECO:0000313" key="12">
    <source>
        <dbReference type="Proteomes" id="UP001454036"/>
    </source>
</evidence>
<keyword evidence="6" id="KW-0333">Golgi apparatus</keyword>
<dbReference type="InterPro" id="IPR010989">
    <property type="entry name" value="SNARE"/>
</dbReference>
<evidence type="ECO:0000256" key="5">
    <source>
        <dbReference type="ARBA" id="ARBA00022989"/>
    </source>
</evidence>
<feature type="domain" description="Syntaxin 6/10/61 N-terminal" evidence="10">
    <location>
        <begin position="13"/>
        <end position="105"/>
    </location>
</feature>
<evidence type="ECO:0000259" key="10">
    <source>
        <dbReference type="Pfam" id="PF09177"/>
    </source>
</evidence>
<dbReference type="GO" id="GO:0048193">
    <property type="term" value="P:Golgi vesicle transport"/>
    <property type="evidence" value="ECO:0007669"/>
    <property type="project" value="InterPro"/>
</dbReference>
<dbReference type="Gene3D" id="1.20.58.90">
    <property type="match status" value="1"/>
</dbReference>
<dbReference type="Proteomes" id="UP001454036">
    <property type="component" value="Unassembled WGS sequence"/>
</dbReference>
<comment type="subcellular location">
    <subcellularLocation>
        <location evidence="8">Golgi apparatus</location>
        <location evidence="8">trans-Golgi network membrane</location>
        <topology evidence="8">Single-pass type IV membrane protein</topology>
    </subcellularLocation>
</comment>
<organism evidence="11 12">
    <name type="scientific">Lithospermum erythrorhizon</name>
    <name type="common">Purple gromwell</name>
    <name type="synonym">Lithospermum officinale var. erythrorhizon</name>
    <dbReference type="NCBI Taxonomy" id="34254"/>
    <lineage>
        <taxon>Eukaryota</taxon>
        <taxon>Viridiplantae</taxon>
        <taxon>Streptophyta</taxon>
        <taxon>Embryophyta</taxon>
        <taxon>Tracheophyta</taxon>
        <taxon>Spermatophyta</taxon>
        <taxon>Magnoliopsida</taxon>
        <taxon>eudicotyledons</taxon>
        <taxon>Gunneridae</taxon>
        <taxon>Pentapetalae</taxon>
        <taxon>asterids</taxon>
        <taxon>lamiids</taxon>
        <taxon>Boraginales</taxon>
        <taxon>Boraginaceae</taxon>
        <taxon>Boraginoideae</taxon>
        <taxon>Lithospermeae</taxon>
        <taxon>Lithospermum</taxon>
    </lineage>
</organism>
<dbReference type="EMBL" id="BAABME010000309">
    <property type="protein sequence ID" value="GAA0141653.1"/>
    <property type="molecule type" value="Genomic_DNA"/>
</dbReference>
<comment type="similarity">
    <text evidence="1">Belongs to the syntaxin family.</text>
</comment>
<keyword evidence="2" id="KW-0813">Transport</keyword>
<dbReference type="AlphaFoldDB" id="A0AAV3NRQ7"/>
<reference evidence="11 12" key="1">
    <citation type="submission" date="2024-01" db="EMBL/GenBank/DDBJ databases">
        <title>The complete chloroplast genome sequence of Lithospermum erythrorhizon: insights into the phylogenetic relationship among Boraginaceae species and the maternal lineages of purple gromwells.</title>
        <authorList>
            <person name="Okada T."/>
            <person name="Watanabe K."/>
        </authorList>
    </citation>
    <scope>NUCLEOTIDE SEQUENCE [LARGE SCALE GENOMIC DNA]</scope>
</reference>
<keyword evidence="4" id="KW-0653">Protein transport</keyword>
<dbReference type="Pfam" id="PF09177">
    <property type="entry name" value="STX6_10_61_N"/>
    <property type="match status" value="1"/>
</dbReference>
<dbReference type="SUPFAM" id="SSF47661">
    <property type="entry name" value="t-snare proteins"/>
    <property type="match status" value="1"/>
</dbReference>
<dbReference type="FunFam" id="1.20.58.90:FF:000004">
    <property type="entry name" value="Syntaxin 10"/>
    <property type="match status" value="1"/>
</dbReference>
<comment type="caution">
    <text evidence="11">The sequence shown here is derived from an EMBL/GenBank/DDBJ whole genome shotgun (WGS) entry which is preliminary data.</text>
</comment>
<protein>
    <recommendedName>
        <fullName evidence="10">Syntaxin 6/10/61 N-terminal domain-containing protein</fullName>
    </recommendedName>
</protein>
<evidence type="ECO:0000256" key="8">
    <source>
        <dbReference type="ARBA" id="ARBA00037801"/>
    </source>
</evidence>
<dbReference type="PANTHER" id="PTHR34949:SF3">
    <property type="entry name" value="OS08G0244100 PROTEIN"/>
    <property type="match status" value="1"/>
</dbReference>
<dbReference type="GO" id="GO:0015031">
    <property type="term" value="P:protein transport"/>
    <property type="evidence" value="ECO:0007669"/>
    <property type="project" value="UniProtKB-KW"/>
</dbReference>
<name>A0AAV3NRQ7_LITER</name>
<dbReference type="GO" id="GO:0005794">
    <property type="term" value="C:Golgi apparatus"/>
    <property type="evidence" value="ECO:0007669"/>
    <property type="project" value="UniProtKB-SubCell"/>
</dbReference>
<evidence type="ECO:0000256" key="4">
    <source>
        <dbReference type="ARBA" id="ARBA00022927"/>
    </source>
</evidence>
<keyword evidence="12" id="KW-1185">Reference proteome</keyword>
<dbReference type="GO" id="GO:0016020">
    <property type="term" value="C:membrane"/>
    <property type="evidence" value="ECO:0007669"/>
    <property type="project" value="InterPro"/>
</dbReference>
<proteinExistence type="inferred from homology"/>
<keyword evidence="5 9" id="KW-1133">Transmembrane helix</keyword>
<keyword evidence="7 9" id="KW-0472">Membrane</keyword>
<evidence type="ECO:0000256" key="2">
    <source>
        <dbReference type="ARBA" id="ARBA00022448"/>
    </source>
</evidence>
<gene>
    <name evidence="11" type="ORF">LIER_02751</name>
</gene>
<dbReference type="InterPro" id="IPR015260">
    <property type="entry name" value="Syntaxin-6/10/61_N"/>
</dbReference>
<dbReference type="CDD" id="cd21442">
    <property type="entry name" value="SNARE_NTD_STX6-like"/>
    <property type="match status" value="1"/>
</dbReference>
<dbReference type="PANTHER" id="PTHR34949">
    <property type="entry name" value="OS05G0443700 PROTEIN"/>
    <property type="match status" value="1"/>
</dbReference>
<evidence type="ECO:0000313" key="11">
    <source>
        <dbReference type="EMBL" id="GAA0141653.1"/>
    </source>
</evidence>
<evidence type="ECO:0000256" key="6">
    <source>
        <dbReference type="ARBA" id="ARBA00023034"/>
    </source>
</evidence>
<sequence>MLVANTFDQWQRDTFFSAAEVVQQSADVMESAYRKWIRERREGAEFDSLDEFSRDLQMALGTAKWQLEEFEKAVRLSYRNPADKITITRHREFVSAIEGQISHVESALREAFNMEGKKPLQWVNLDEKERDDLALFLSGSPKILQSTKDGSAGKAKGNNRIVKMYPKGNIRDQSSSSNGMAVSNLGSHHSVELERFGTPQPGLNVDCQSDYRTSNHRTSSSTDIGKLEIVIDHKDKMKNPSILGSESTSKEKGQSISPKCEDLLQGMRQTHILSFCRRENWMNQLSGRISSHPRLVQGMPLKSIRTMLILMLTIFLVVPFLLYTN</sequence>
<evidence type="ECO:0000256" key="9">
    <source>
        <dbReference type="SAM" id="Phobius"/>
    </source>
</evidence>
<evidence type="ECO:0000256" key="1">
    <source>
        <dbReference type="ARBA" id="ARBA00009063"/>
    </source>
</evidence>